<dbReference type="AlphaFoldDB" id="A0AAV0YM10"/>
<evidence type="ECO:0000313" key="6">
    <source>
        <dbReference type="EMBL" id="CAI8586534.1"/>
    </source>
</evidence>
<proteinExistence type="inferred from homology"/>
<sequence>MHSLKPLTFTLNILLLLLSLSSQKPLVDADIEQVNLRDQSSLSLNNNNNSLASESDEEDILKRSPSIEANITASNFTYLMKFGLRRYKGNRDLIYVNATPDTGSDLIWFHSKPCDYLLGCDCSCYYKGECITKPRHIFGCTDPTCKQLKNIGVDYECYQQNARKLCLYNLKYEDGAESKGFYGHADFQFTPGESDKTGEINEQPLSVGFATTKKEEDVPERNGMVGLGMGELSFIKQYGGIPKKFSYYLPQFLRQDEPEMKKKSNVPDCDGGDPKTYVCLTIEGQNENEGYRKRLRSYGKSKGEPQILGSRAQMDFTVAFDLGKGMKVSFENHEKVPDSGSVEKVSFENNEKISVLSE</sequence>
<keyword evidence="7" id="KW-1185">Reference proteome</keyword>
<dbReference type="PANTHER" id="PTHR47967:SF128">
    <property type="entry name" value="ASPARTIC PROTEINASE CDR1-LIKE"/>
    <property type="match status" value="1"/>
</dbReference>
<organism evidence="6 7">
    <name type="scientific">Vicia faba</name>
    <name type="common">Broad bean</name>
    <name type="synonym">Faba vulgaris</name>
    <dbReference type="NCBI Taxonomy" id="3906"/>
    <lineage>
        <taxon>Eukaryota</taxon>
        <taxon>Viridiplantae</taxon>
        <taxon>Streptophyta</taxon>
        <taxon>Embryophyta</taxon>
        <taxon>Tracheophyta</taxon>
        <taxon>Spermatophyta</taxon>
        <taxon>Magnoliopsida</taxon>
        <taxon>eudicotyledons</taxon>
        <taxon>Gunneridae</taxon>
        <taxon>Pentapetalae</taxon>
        <taxon>rosids</taxon>
        <taxon>fabids</taxon>
        <taxon>Fabales</taxon>
        <taxon>Fabaceae</taxon>
        <taxon>Papilionoideae</taxon>
        <taxon>50 kb inversion clade</taxon>
        <taxon>NPAAA clade</taxon>
        <taxon>Hologalegina</taxon>
        <taxon>IRL clade</taxon>
        <taxon>Fabeae</taxon>
        <taxon>Vicia</taxon>
    </lineage>
</organism>
<dbReference type="PANTHER" id="PTHR47967">
    <property type="entry name" value="OS07G0603500 PROTEIN-RELATED"/>
    <property type="match status" value="1"/>
</dbReference>
<dbReference type="Gene3D" id="2.40.70.10">
    <property type="entry name" value="Acid Proteases"/>
    <property type="match status" value="1"/>
</dbReference>
<reference evidence="6 7" key="1">
    <citation type="submission" date="2023-01" db="EMBL/GenBank/DDBJ databases">
        <authorList>
            <person name="Kreplak J."/>
        </authorList>
    </citation>
    <scope>NUCLEOTIDE SEQUENCE [LARGE SCALE GENOMIC DNA]</scope>
</reference>
<evidence type="ECO:0000313" key="7">
    <source>
        <dbReference type="Proteomes" id="UP001157006"/>
    </source>
</evidence>
<evidence type="ECO:0000256" key="4">
    <source>
        <dbReference type="SAM" id="SignalP"/>
    </source>
</evidence>
<dbReference type="GO" id="GO:0006508">
    <property type="term" value="P:proteolysis"/>
    <property type="evidence" value="ECO:0007669"/>
    <property type="project" value="UniProtKB-KW"/>
</dbReference>
<gene>
    <name evidence="6" type="ORF">VFH_I258680</name>
</gene>
<feature type="signal peptide" evidence="4">
    <location>
        <begin position="1"/>
        <end position="29"/>
    </location>
</feature>
<protein>
    <recommendedName>
        <fullName evidence="5">Xylanase inhibitor N-terminal domain-containing protein</fullName>
    </recommendedName>
</protein>
<dbReference type="Proteomes" id="UP001157006">
    <property type="component" value="Chromosome 1L"/>
</dbReference>
<feature type="domain" description="Xylanase inhibitor N-terminal" evidence="5">
    <location>
        <begin position="95"/>
        <end position="250"/>
    </location>
</feature>
<dbReference type="EMBL" id="OX451736">
    <property type="protein sequence ID" value="CAI8586534.1"/>
    <property type="molecule type" value="Genomic_DNA"/>
</dbReference>
<evidence type="ECO:0000259" key="5">
    <source>
        <dbReference type="Pfam" id="PF14543"/>
    </source>
</evidence>
<dbReference type="InterPro" id="IPR032861">
    <property type="entry name" value="TAXi_N"/>
</dbReference>
<accession>A0AAV0YM10</accession>
<dbReference type="InterPro" id="IPR021109">
    <property type="entry name" value="Peptidase_aspartic_dom_sf"/>
</dbReference>
<dbReference type="Pfam" id="PF14543">
    <property type="entry name" value="TAXi_N"/>
    <property type="match status" value="1"/>
</dbReference>
<keyword evidence="3" id="KW-0378">Hydrolase</keyword>
<dbReference type="InterPro" id="IPR051708">
    <property type="entry name" value="Plant_Aspart_Prot_A1"/>
</dbReference>
<dbReference type="GO" id="GO:0008233">
    <property type="term" value="F:peptidase activity"/>
    <property type="evidence" value="ECO:0007669"/>
    <property type="project" value="UniProtKB-KW"/>
</dbReference>
<evidence type="ECO:0000256" key="2">
    <source>
        <dbReference type="ARBA" id="ARBA00022670"/>
    </source>
</evidence>
<keyword evidence="2" id="KW-0645">Protease</keyword>
<evidence type="ECO:0000256" key="3">
    <source>
        <dbReference type="ARBA" id="ARBA00022801"/>
    </source>
</evidence>
<dbReference type="SUPFAM" id="SSF50630">
    <property type="entry name" value="Acid proteases"/>
    <property type="match status" value="1"/>
</dbReference>
<feature type="chain" id="PRO_5043920098" description="Xylanase inhibitor N-terminal domain-containing protein" evidence="4">
    <location>
        <begin position="30"/>
        <end position="358"/>
    </location>
</feature>
<comment type="similarity">
    <text evidence="1">Belongs to the peptidase A1 family.</text>
</comment>
<name>A0AAV0YM10_VICFA</name>
<keyword evidence="4" id="KW-0732">Signal</keyword>
<evidence type="ECO:0000256" key="1">
    <source>
        <dbReference type="ARBA" id="ARBA00007447"/>
    </source>
</evidence>
<dbReference type="GO" id="GO:0005576">
    <property type="term" value="C:extracellular region"/>
    <property type="evidence" value="ECO:0007669"/>
    <property type="project" value="TreeGrafter"/>
</dbReference>